<evidence type="ECO:0000313" key="1">
    <source>
        <dbReference type="EMBL" id="SVD78193.1"/>
    </source>
</evidence>
<accession>A0A382Y4L2</accession>
<dbReference type="InterPro" id="IPR029062">
    <property type="entry name" value="Class_I_gatase-like"/>
</dbReference>
<name>A0A382Y4L2_9ZZZZ</name>
<protein>
    <recommendedName>
        <fullName evidence="2">Beta-galactosidase trimerisation domain-containing protein</fullName>
    </recommendedName>
</protein>
<gene>
    <name evidence="1" type="ORF">METZ01_LOCUS431047</name>
</gene>
<evidence type="ECO:0008006" key="2">
    <source>
        <dbReference type="Google" id="ProtNLM"/>
    </source>
</evidence>
<reference evidence="1" key="1">
    <citation type="submission" date="2018-05" db="EMBL/GenBank/DDBJ databases">
        <authorList>
            <person name="Lanie J.A."/>
            <person name="Ng W.-L."/>
            <person name="Kazmierczak K.M."/>
            <person name="Andrzejewski T.M."/>
            <person name="Davidsen T.M."/>
            <person name="Wayne K.J."/>
            <person name="Tettelin H."/>
            <person name="Glass J.I."/>
            <person name="Rusch D."/>
            <person name="Podicherti R."/>
            <person name="Tsui H.-C.T."/>
            <person name="Winkler M.E."/>
        </authorList>
    </citation>
    <scope>NUCLEOTIDE SEQUENCE</scope>
</reference>
<proteinExistence type="predicted"/>
<feature type="non-terminal residue" evidence="1">
    <location>
        <position position="1"/>
    </location>
</feature>
<organism evidence="1">
    <name type="scientific">marine metagenome</name>
    <dbReference type="NCBI Taxonomy" id="408172"/>
    <lineage>
        <taxon>unclassified sequences</taxon>
        <taxon>metagenomes</taxon>
        <taxon>ecological metagenomes</taxon>
    </lineage>
</organism>
<sequence>VLPDIRRLDDTEIAAVQRHVDAGGALVVAGATGTMDAEGGKREQDPLFADSVGSVFRWESDDWQPRPTVLRTLPGEPEMPVYPHLPDSREGQGLMAKLEDLCDGFWLRTDAPWSVRVRAWRAEETAAIPVHWINYRQDEDAAMETPIPMGPIRVDLLLPDDTRVDRVEWIYPEMKEPLALAHNVVDGRITFEIPRLIVYGISVVRLK</sequence>
<dbReference type="Gene3D" id="3.40.50.880">
    <property type="match status" value="1"/>
</dbReference>
<dbReference type="AlphaFoldDB" id="A0A382Y4L2"/>
<dbReference type="EMBL" id="UINC01172888">
    <property type="protein sequence ID" value="SVD78193.1"/>
    <property type="molecule type" value="Genomic_DNA"/>
</dbReference>